<dbReference type="GO" id="GO:0019698">
    <property type="term" value="P:D-galacturonate catabolic process"/>
    <property type="evidence" value="ECO:0007669"/>
    <property type="project" value="TreeGrafter"/>
</dbReference>
<dbReference type="Pfam" id="PF00294">
    <property type="entry name" value="PfkB"/>
    <property type="match status" value="1"/>
</dbReference>
<comment type="similarity">
    <text evidence="1">Belongs to the carbohydrate kinase PfkB family.</text>
</comment>
<dbReference type="RefSeq" id="WP_080621326.1">
    <property type="nucleotide sequence ID" value="NZ_CAWMZI010000001.1"/>
</dbReference>
<accession>A0A1V0GS44</accession>
<dbReference type="eggNOG" id="COG0524">
    <property type="taxonomic scope" value="Bacteria"/>
</dbReference>
<dbReference type="InterPro" id="IPR050306">
    <property type="entry name" value="PfkB_Carbo_kinase"/>
</dbReference>
<keyword evidence="3 5" id="KW-0418">Kinase</keyword>
<dbReference type="InterPro" id="IPR011611">
    <property type="entry name" value="PfkB_dom"/>
</dbReference>
<keyword evidence="6" id="KW-1185">Reference proteome</keyword>
<dbReference type="STRING" id="147645.A6J80_10050"/>
<evidence type="ECO:0000256" key="3">
    <source>
        <dbReference type="ARBA" id="ARBA00022777"/>
    </source>
</evidence>
<dbReference type="KEGG" id="pye:A6J80_10050"/>
<dbReference type="PANTHER" id="PTHR43085">
    <property type="entry name" value="HEXOKINASE FAMILY MEMBER"/>
    <property type="match status" value="1"/>
</dbReference>
<gene>
    <name evidence="5" type="ORF">A6J80_10050</name>
</gene>
<dbReference type="PANTHER" id="PTHR43085:SF15">
    <property type="entry name" value="2-DEHYDRO-3-DEOXYGLUCONOKINASE"/>
    <property type="match status" value="1"/>
</dbReference>
<evidence type="ECO:0000256" key="1">
    <source>
        <dbReference type="ARBA" id="ARBA00010688"/>
    </source>
</evidence>
<organism evidence="5 6">
    <name type="scientific">Paracoccus yeei</name>
    <dbReference type="NCBI Taxonomy" id="147645"/>
    <lineage>
        <taxon>Bacteria</taxon>
        <taxon>Pseudomonadati</taxon>
        <taxon>Pseudomonadota</taxon>
        <taxon>Alphaproteobacteria</taxon>
        <taxon>Rhodobacterales</taxon>
        <taxon>Paracoccaceae</taxon>
        <taxon>Paracoccus</taxon>
    </lineage>
</organism>
<dbReference type="InterPro" id="IPR002173">
    <property type="entry name" value="Carboh/pur_kinase_PfkB_CS"/>
</dbReference>
<evidence type="ECO:0000313" key="6">
    <source>
        <dbReference type="Proteomes" id="UP000191257"/>
    </source>
</evidence>
<dbReference type="GO" id="GO:0005829">
    <property type="term" value="C:cytosol"/>
    <property type="evidence" value="ECO:0007669"/>
    <property type="project" value="TreeGrafter"/>
</dbReference>
<evidence type="ECO:0000256" key="2">
    <source>
        <dbReference type="ARBA" id="ARBA00022679"/>
    </source>
</evidence>
<dbReference type="Gene3D" id="3.40.1190.20">
    <property type="match status" value="1"/>
</dbReference>
<dbReference type="SUPFAM" id="SSF53613">
    <property type="entry name" value="Ribokinase-like"/>
    <property type="match status" value="1"/>
</dbReference>
<dbReference type="GO" id="GO:0006974">
    <property type="term" value="P:DNA damage response"/>
    <property type="evidence" value="ECO:0007669"/>
    <property type="project" value="TreeGrafter"/>
</dbReference>
<dbReference type="GO" id="GO:0042840">
    <property type="term" value="P:D-glucuronate catabolic process"/>
    <property type="evidence" value="ECO:0007669"/>
    <property type="project" value="TreeGrafter"/>
</dbReference>
<dbReference type="Proteomes" id="UP000191257">
    <property type="component" value="Chromosome"/>
</dbReference>
<evidence type="ECO:0000259" key="4">
    <source>
        <dbReference type="Pfam" id="PF00294"/>
    </source>
</evidence>
<sequence>MRIVSVGECMVELSGAGQGLWRQAFAGDTFNTAWYLRALMPADAQVDYLTRVGQDAISQAMVDFIAGAGIGTGCISRHPTRAPGLYMIDLKDGERSFTYWRDSSAARCLADDPDHLARCLLGADLVYFSGITLAILTPDRRRDLLAALAASGARVAFDSNMRLRLWSDADEMRDWIMKAAAVAHIALPSFDEESQYFGDADPARTAARYRDAGVAEVLVKNGGGDMLGIDAEGRSHPLPCPERITPVDTTGAGDSFNGGYLSARLAGQDMEQAVARGHATAAKVIRRPGALIDPDLLRTGAA</sequence>
<dbReference type="CDD" id="cd01166">
    <property type="entry name" value="KdgK"/>
    <property type="match status" value="1"/>
</dbReference>
<feature type="domain" description="Carbohydrate kinase PfkB" evidence="4">
    <location>
        <begin position="3"/>
        <end position="291"/>
    </location>
</feature>
<reference evidence="5" key="1">
    <citation type="submission" date="2017-12" db="EMBL/GenBank/DDBJ databases">
        <title>FDA dAtabase for Regulatory Grade micrObial Sequences (FDA-ARGOS): Supporting development and validation of Infectious Disease Dx tests.</title>
        <authorList>
            <person name="Campos J."/>
            <person name="Goldberg B."/>
            <person name="Tallon L."/>
            <person name="Sadzewicz L."/>
            <person name="Sengamalay N."/>
            <person name="Ott S."/>
            <person name="Godinez A."/>
            <person name="Nagaraj S."/>
            <person name="Vyas G."/>
            <person name="Aluvathingal J."/>
            <person name="Nadendla S."/>
            <person name="Geyer C."/>
            <person name="Nandy P."/>
            <person name="Hobson J."/>
            <person name="Sichtig H."/>
        </authorList>
    </citation>
    <scope>NUCLEOTIDE SEQUENCE</scope>
    <source>
        <strain evidence="5">FDAARGOS_252</strain>
    </source>
</reference>
<dbReference type="EMBL" id="CP020442">
    <property type="protein sequence ID" value="ARC36685.1"/>
    <property type="molecule type" value="Genomic_DNA"/>
</dbReference>
<dbReference type="InterPro" id="IPR029056">
    <property type="entry name" value="Ribokinase-like"/>
</dbReference>
<dbReference type="AlphaFoldDB" id="A0A1V0GS44"/>
<dbReference type="GO" id="GO:0008673">
    <property type="term" value="F:2-dehydro-3-deoxygluconokinase activity"/>
    <property type="evidence" value="ECO:0007669"/>
    <property type="project" value="TreeGrafter"/>
</dbReference>
<evidence type="ECO:0000313" key="5">
    <source>
        <dbReference type="EMBL" id="ARC36685.1"/>
    </source>
</evidence>
<protein>
    <submittedName>
        <fullName evidence="5">Sugar kinase</fullName>
    </submittedName>
</protein>
<keyword evidence="2" id="KW-0808">Transferase</keyword>
<proteinExistence type="inferred from homology"/>
<name>A0A1V0GS44_9RHOB</name>
<dbReference type="PROSITE" id="PS00584">
    <property type="entry name" value="PFKB_KINASES_2"/>
    <property type="match status" value="1"/>
</dbReference>